<evidence type="ECO:0000259" key="1">
    <source>
        <dbReference type="Pfam" id="PF00723"/>
    </source>
</evidence>
<reference evidence="3 4" key="3">
    <citation type="journal article" date="2015" name="Genome Announc.">
        <title>Draft Genome Sequence of the Archiascomycetous Yeast Saitoella complicata.</title>
        <authorList>
            <person name="Yamauchi K."/>
            <person name="Kondo S."/>
            <person name="Hamamoto M."/>
            <person name="Takahashi Y."/>
            <person name="Ogura Y."/>
            <person name="Hayashi T."/>
            <person name="Nishida H."/>
        </authorList>
    </citation>
    <scope>NUCLEOTIDE SEQUENCE [LARGE SCALE GENOMIC DNA]</scope>
    <source>
        <strain evidence="3 4">NRRL Y-17804</strain>
    </source>
</reference>
<feature type="domain" description="Trehalase-like N-terminal" evidence="2">
    <location>
        <begin position="80"/>
        <end position="213"/>
    </location>
</feature>
<dbReference type="InterPro" id="IPR012341">
    <property type="entry name" value="6hp_glycosidase-like_sf"/>
</dbReference>
<dbReference type="OMA" id="ELWGNFP"/>
<protein>
    <submittedName>
        <fullName evidence="3">Uncharacterized protein</fullName>
    </submittedName>
</protein>
<dbReference type="Pfam" id="PF19291">
    <property type="entry name" value="TREH_N"/>
    <property type="match status" value="1"/>
</dbReference>
<dbReference type="Proteomes" id="UP000033140">
    <property type="component" value="Unassembled WGS sequence"/>
</dbReference>
<dbReference type="InterPro" id="IPR008928">
    <property type="entry name" value="6-hairpin_glycosidase_sf"/>
</dbReference>
<feature type="domain" description="GH15-like" evidence="1">
    <location>
        <begin position="346"/>
        <end position="724"/>
    </location>
</feature>
<dbReference type="EMBL" id="BACD03000021">
    <property type="protein sequence ID" value="GAO49242.1"/>
    <property type="molecule type" value="Genomic_DNA"/>
</dbReference>
<reference evidence="3 4" key="1">
    <citation type="journal article" date="2011" name="J. Gen. Appl. Microbiol.">
        <title>Draft genome sequencing of the enigmatic yeast Saitoella complicata.</title>
        <authorList>
            <person name="Nishida H."/>
            <person name="Hamamoto M."/>
            <person name="Sugiyama J."/>
        </authorList>
    </citation>
    <scope>NUCLEOTIDE SEQUENCE [LARGE SCALE GENOMIC DNA]</scope>
    <source>
        <strain evidence="3 4">NRRL Y-17804</strain>
    </source>
</reference>
<evidence type="ECO:0000313" key="3">
    <source>
        <dbReference type="EMBL" id="GAO49242.1"/>
    </source>
</evidence>
<evidence type="ECO:0000259" key="2">
    <source>
        <dbReference type="Pfam" id="PF19291"/>
    </source>
</evidence>
<dbReference type="GO" id="GO:0005975">
    <property type="term" value="P:carbohydrate metabolic process"/>
    <property type="evidence" value="ECO:0007669"/>
    <property type="project" value="InterPro"/>
</dbReference>
<evidence type="ECO:0000313" key="4">
    <source>
        <dbReference type="Proteomes" id="UP000033140"/>
    </source>
</evidence>
<sequence length="732" mass="83916">MTLKEKLPSAQPIGVSPYLKPGPLIFNDNTKTPFIKYLRQQLIKGLTSSHNFQRKRCRQGTLRVTGNSTSKRDEAKGYLPIDDYGLIGNLRTCALVSLDGSVDMMCFPEFDSPSIFCRMLDCKKGGHFSIMPTIETTSKQQYLPSNAILSTKFLSEEGVGTITDFFPRPDPKFSSAPLFPWLIRRADCVRGEMTYHMECFPAFDYARATHETKITCDGEDHENPTVLFSSKDAKLDLELLYVVENGEAEDMPKLEFKIEDRSSVGMKGAGVVANFTLKEGQAVSFVFRSKQTMQEVHKLEPKSNVEKAVAYSMTQEKLTSEFIDNLQRATTAYWFKWVTRSKYRGRYDHLVTRSAITLKLLTYEPTGAIVAAPTFSLPEDFGGTRNWDYRYVWIRDSSFAIYAFLRLGYAQEADDFMHWIEERLKNRNPDGSINIMYSIRGESDLEEIELDHLEGYRGSTPVRIGNGAADHLQLDIYGELMDSIYLYNKYGKPVSWTMWCYVRELCNWVCDNWQRDDMSIWEVRSKKQQFTYSKIMLWVALDRGMRLAEKRSLPCPDFDKWRRVRDTIYEEVMTKGWNEEKQCFIQSYQSPDTVDSAVLIMPLVFFISPCDPRFLSTMNQILKPPEKGGLTSNGLVFRYNHLEAEDGVGGREGSFSMCTFWLVEALSRAGKYDSKLLEKSVVMFEDMVGYSNHLALYSEEIARSGESLGNFPQAFTHMACISTAFNLDRTLK</sequence>
<comment type="caution">
    <text evidence="3">The sequence shown here is derived from an EMBL/GenBank/DDBJ whole genome shotgun (WGS) entry which is preliminary data.</text>
</comment>
<keyword evidence="4" id="KW-1185">Reference proteome</keyword>
<dbReference type="PANTHER" id="PTHR31616">
    <property type="entry name" value="TREHALASE"/>
    <property type="match status" value="1"/>
</dbReference>
<gene>
    <name evidence="3" type="ORF">G7K_3396-t2</name>
</gene>
<dbReference type="AlphaFoldDB" id="A0A0E9NH79"/>
<name>A0A0E9NH79_SAICN</name>
<accession>A0A0E9NH79</accession>
<dbReference type="Gene3D" id="1.50.10.10">
    <property type="match status" value="1"/>
</dbReference>
<dbReference type="InterPro" id="IPR011613">
    <property type="entry name" value="GH15-like"/>
</dbReference>
<reference evidence="3 4" key="2">
    <citation type="journal article" date="2014" name="J. Gen. Appl. Microbiol.">
        <title>The early diverging ascomycetous budding yeast Saitoella complicata has three histone deacetylases belonging to the Clr6, Hos2, and Rpd3 lineages.</title>
        <authorList>
            <person name="Nishida H."/>
            <person name="Matsumoto T."/>
            <person name="Kondo S."/>
            <person name="Hamamoto M."/>
            <person name="Yoshikawa H."/>
        </authorList>
    </citation>
    <scope>NUCLEOTIDE SEQUENCE [LARGE SCALE GENOMIC DNA]</scope>
    <source>
        <strain evidence="3 4">NRRL Y-17804</strain>
    </source>
</reference>
<dbReference type="GO" id="GO:0004553">
    <property type="term" value="F:hydrolase activity, hydrolyzing O-glycosyl compounds"/>
    <property type="evidence" value="ECO:0007669"/>
    <property type="project" value="TreeGrafter"/>
</dbReference>
<dbReference type="PANTHER" id="PTHR31616:SF0">
    <property type="entry name" value="GLUCAN 1,4-ALPHA-GLUCOSIDASE"/>
    <property type="match status" value="1"/>
</dbReference>
<organism evidence="3 4">
    <name type="scientific">Saitoella complicata (strain BCRC 22490 / CBS 7301 / JCM 7358 / NBRC 10748 / NRRL Y-17804)</name>
    <dbReference type="NCBI Taxonomy" id="698492"/>
    <lineage>
        <taxon>Eukaryota</taxon>
        <taxon>Fungi</taxon>
        <taxon>Dikarya</taxon>
        <taxon>Ascomycota</taxon>
        <taxon>Taphrinomycotina</taxon>
        <taxon>Taphrinomycotina incertae sedis</taxon>
        <taxon>Saitoella</taxon>
    </lineage>
</organism>
<dbReference type="SUPFAM" id="SSF48208">
    <property type="entry name" value="Six-hairpin glycosidases"/>
    <property type="match status" value="1"/>
</dbReference>
<dbReference type="InterPro" id="IPR045582">
    <property type="entry name" value="Trehalase-like_N"/>
</dbReference>
<proteinExistence type="predicted"/>
<dbReference type="Pfam" id="PF00723">
    <property type="entry name" value="Glyco_hydro_15"/>
    <property type="match status" value="1"/>
</dbReference>